<dbReference type="GO" id="GO:0031573">
    <property type="term" value="P:mitotic intra-S DNA damage checkpoint signaling"/>
    <property type="evidence" value="ECO:0007669"/>
    <property type="project" value="TreeGrafter"/>
</dbReference>
<comment type="similarity">
    <text evidence="1 2">Belongs to the rad9 family.</text>
</comment>
<reference evidence="4" key="1">
    <citation type="submission" date="2020-10" db="EMBL/GenBank/DDBJ databases">
        <title>Genome Sequence of Monilinia vaccinii-corymbosi Sheds Light on Mummy Berry Disease Infection of Blueberry and Mating Type.</title>
        <authorList>
            <person name="Yow A.G."/>
            <person name="Zhang Y."/>
            <person name="Bansal K."/>
            <person name="Eacker S.M."/>
            <person name="Sullivan S."/>
            <person name="Liachko I."/>
            <person name="Cubeta M.A."/>
            <person name="Rollins J.A."/>
            <person name="Ashrafi H."/>
        </authorList>
    </citation>
    <scope>NUCLEOTIDE SEQUENCE</scope>
    <source>
        <strain evidence="4">RL-1</strain>
    </source>
</reference>
<dbReference type="GO" id="GO:0006281">
    <property type="term" value="P:DNA repair"/>
    <property type="evidence" value="ECO:0007669"/>
    <property type="project" value="UniProtKB-UniRule"/>
</dbReference>
<gene>
    <name evidence="4" type="ORF">DSL72_006951</name>
</gene>
<dbReference type="PANTHER" id="PTHR15237:SF0">
    <property type="entry name" value="CELL CYCLE CHECKPOINT CONTROL PROTEIN"/>
    <property type="match status" value="1"/>
</dbReference>
<feature type="compositionally biased region" description="Polar residues" evidence="3">
    <location>
        <begin position="426"/>
        <end position="435"/>
    </location>
</feature>
<evidence type="ECO:0000313" key="4">
    <source>
        <dbReference type="EMBL" id="QSZ35829.1"/>
    </source>
</evidence>
<dbReference type="Gene3D" id="3.70.10.10">
    <property type="match status" value="1"/>
</dbReference>
<dbReference type="GO" id="GO:0071479">
    <property type="term" value="P:cellular response to ionizing radiation"/>
    <property type="evidence" value="ECO:0007669"/>
    <property type="project" value="TreeGrafter"/>
</dbReference>
<organism evidence="4 5">
    <name type="scientific">Monilinia vaccinii-corymbosi</name>
    <dbReference type="NCBI Taxonomy" id="61207"/>
    <lineage>
        <taxon>Eukaryota</taxon>
        <taxon>Fungi</taxon>
        <taxon>Dikarya</taxon>
        <taxon>Ascomycota</taxon>
        <taxon>Pezizomycotina</taxon>
        <taxon>Leotiomycetes</taxon>
        <taxon>Helotiales</taxon>
        <taxon>Sclerotiniaceae</taxon>
        <taxon>Monilinia</taxon>
    </lineage>
</organism>
<dbReference type="PIRSF" id="PIRSF009303">
    <property type="entry name" value="Cell_cycle_RAD9"/>
    <property type="match status" value="1"/>
</dbReference>
<dbReference type="AlphaFoldDB" id="A0A8A3PLI6"/>
<comment type="function">
    <text evidence="2">Acts in DNA repair and mutagenesis. Involved in promoting resistance to ionizing radiation and UV light, as well as regulating cell cycle progression after irradiation.</text>
</comment>
<dbReference type="OrthoDB" id="60092at2759"/>
<evidence type="ECO:0000256" key="1">
    <source>
        <dbReference type="ARBA" id="ARBA00008494"/>
    </source>
</evidence>
<dbReference type="InterPro" id="IPR046938">
    <property type="entry name" value="DNA_clamp_sf"/>
</dbReference>
<accession>A0A8A3PLI6</accession>
<dbReference type="GO" id="GO:0030896">
    <property type="term" value="C:checkpoint clamp complex"/>
    <property type="evidence" value="ECO:0007669"/>
    <property type="project" value="UniProtKB-UniRule"/>
</dbReference>
<dbReference type="InterPro" id="IPR026584">
    <property type="entry name" value="Rad9"/>
</dbReference>
<dbReference type="PANTHER" id="PTHR15237">
    <property type="entry name" value="DNA REPAIR PROTEIN RAD9"/>
    <property type="match status" value="1"/>
</dbReference>
<keyword evidence="2" id="KW-0227">DNA damage</keyword>
<name>A0A8A3PLI6_9HELO</name>
<feature type="region of interest" description="Disordered" evidence="3">
    <location>
        <begin position="282"/>
        <end position="366"/>
    </location>
</feature>
<evidence type="ECO:0000256" key="3">
    <source>
        <dbReference type="SAM" id="MobiDB-lite"/>
    </source>
</evidence>
<dbReference type="GO" id="GO:0000076">
    <property type="term" value="P:DNA replication checkpoint signaling"/>
    <property type="evidence" value="ECO:0007669"/>
    <property type="project" value="TreeGrafter"/>
</dbReference>
<feature type="compositionally biased region" description="Polar residues" evidence="3">
    <location>
        <begin position="292"/>
        <end position="307"/>
    </location>
</feature>
<keyword evidence="5" id="KW-1185">Reference proteome</keyword>
<dbReference type="SUPFAM" id="SSF55979">
    <property type="entry name" value="DNA clamp"/>
    <property type="match status" value="1"/>
</dbReference>
<dbReference type="Proteomes" id="UP000672032">
    <property type="component" value="Chromosome 6"/>
</dbReference>
<evidence type="ECO:0000256" key="2">
    <source>
        <dbReference type="PIRNR" id="PIRNR009303"/>
    </source>
</evidence>
<dbReference type="EMBL" id="CP063410">
    <property type="protein sequence ID" value="QSZ35829.1"/>
    <property type="molecule type" value="Genomic_DNA"/>
</dbReference>
<dbReference type="InterPro" id="IPR007268">
    <property type="entry name" value="Rad9/Ddc1"/>
</dbReference>
<sequence>MVILAFTLTLDALSKFHDALVCLGKFSESVSIEATNSTLILTTLNSTKSAYASFTLGGSKFFSNYQYTPVRAGRQTPEKFSCKIYNKALLAVFKGRIGGDSSKEKDTAIERCDVSIEDGDRATKSRFIVKILCRHGVLKIYRLNFEAVPPLHALFSRDAANNSWSISSKTLREFAEHFGPGTEQLDIFSVDGRVKVLKQPLRTTIAVETLEFVEFTVEEQLHIVISVKDFKSIIAHAGITNTNIRALYSNPSSPMQLTYSDDGMQCEFILMTTGEARAASITPAANRGRAASKNSAVRQPLQATSSLKRTRSGTEMAPSADSAPSLARENTRRKISRPSPPLPQPSIQSESLFLPADDDRRWDPANYDDEDNEMLLWNADIDVSFVKICSWAVSNTSQESSASDPSRRLQETQNKSQPEPDVPNQKFITVPTQRVAPTQRLSQVRGLFDE</sequence>
<dbReference type="Pfam" id="PF04139">
    <property type="entry name" value="Rad9"/>
    <property type="match status" value="1"/>
</dbReference>
<evidence type="ECO:0000313" key="5">
    <source>
        <dbReference type="Proteomes" id="UP000672032"/>
    </source>
</evidence>
<feature type="region of interest" description="Disordered" evidence="3">
    <location>
        <begin position="396"/>
        <end position="435"/>
    </location>
</feature>
<proteinExistence type="inferred from homology"/>
<protein>
    <recommendedName>
        <fullName evidence="2">DNA repair protein rad9</fullName>
    </recommendedName>
</protein>